<dbReference type="InterPro" id="IPR008969">
    <property type="entry name" value="CarboxyPept-like_regulatory"/>
</dbReference>
<evidence type="ECO:0000256" key="8">
    <source>
        <dbReference type="SAM" id="SignalP"/>
    </source>
</evidence>
<proteinExistence type="inferred from homology"/>
<keyword evidence="12" id="KW-1185">Reference proteome</keyword>
<keyword evidence="8" id="KW-0732">Signal</keyword>
<dbReference type="NCBIfam" id="TIGR04057">
    <property type="entry name" value="SusC_RagA_signa"/>
    <property type="match status" value="1"/>
</dbReference>
<dbReference type="OrthoDB" id="9768177at2"/>
<dbReference type="InterPro" id="IPR012910">
    <property type="entry name" value="Plug_dom"/>
</dbReference>
<dbReference type="InterPro" id="IPR039426">
    <property type="entry name" value="TonB-dep_rcpt-like"/>
</dbReference>
<dbReference type="EMBL" id="QTZN02000003">
    <property type="protein sequence ID" value="MVB05866.1"/>
    <property type="molecule type" value="Genomic_DNA"/>
</dbReference>
<evidence type="ECO:0000313" key="13">
    <source>
        <dbReference type="Proteomes" id="UP000462449"/>
    </source>
</evidence>
<keyword evidence="5 7" id="KW-0472">Membrane</keyword>
<dbReference type="SUPFAM" id="SSF49464">
    <property type="entry name" value="Carboxypeptidase regulatory domain-like"/>
    <property type="match status" value="1"/>
</dbReference>
<evidence type="ECO:0000256" key="4">
    <source>
        <dbReference type="ARBA" id="ARBA00022692"/>
    </source>
</evidence>
<evidence type="ECO:0000256" key="1">
    <source>
        <dbReference type="ARBA" id="ARBA00004571"/>
    </source>
</evidence>
<dbReference type="Proteomes" id="UP000285951">
    <property type="component" value="Unassembled WGS sequence"/>
</dbReference>
<sequence length="1040" mass="115071">MNLFKSRRKQFKVFFITLLTGCFFMAGNVNVCAQEQTISVTGNVKDQSGMSIIGATIIEKGSVTNGTITDIDGNYQIKVPKDAALVASFIGYKSQEVQVAGKSVINFVISEETTNLDELIVVGYGVQKKSDVTGAVTRVSAEDIVAMPVKDAVQAMQGKTAGVDITSNQRPGETGSITIRGIRSLSANQSPLYVVDGMVVQSGGIDNINPNDIETIDILKDASATAVYGSRGANGVVLVTTKKGKAGEVSFNYSGSVTIEKMYDVTEMMDAAEWLDYARLAKFGSTTPSYISDKSTWGSNTASWANIEKGWVNGVWDASKVGNYNWGDHGKRTAVSTEHTISASGGTEKFKGYGSFGYLRQEGTQPDQLYQRYTAKTNFEASPTNWFKFGTTMNLSYGEQDYGYSFTKSSTGPGDYYSALKSMLPWTVPYDENGEYIRNPAAGDVNIINPINELDYNTNNRQTLRATGSFYSQLDFGNMWKPLDGLSYRIQFGPEFKYYRLGVFNAAEGINGDGNNAAKYNTNNTRAYTLDNLLYYNKTFANLHKVGLTAMQSFSKYHYENGDMKATDVASTSELWYNLASGGDAYSLGTGLSEKQMESYMLRGNYTFNDKYMLTASMRWDGASQLAEGNKWASFPSLALGWRIDQEDFMNNASWIDGLKARFGYGVTGNAAIKAYDTRGLVQSLYYNWGTTSSELGYVASDPSAKYPPKMANPELSWERTTQYNIGVDYVFFNGRLSGSIDAYKTKTTDLLMVQVIPSLTGYDATWANVGETKGSGIDLQINTVNIKSNDFNWETSITWSKDQSEISKLNNGKTEDLSNSWFIGEDVGVYYDYVYDGIWKTSEAAEAAVYGRKPGQIKVKDLNNDGVIDANEDRQIVGKKRPDWSGGMTNTFKYKNFDLSFFIYSRWGNTFRSGKETLDGRFTMRKIDYWIAGVNEDAEYYSPGSNGEAADTYASSMNYQDGSFVKMRNISLGYNFTPKQLKKLGISKLKVYAQCMNPFTIYSKCDYLDTDLSGYNNNTTSTGSSTTLKSFVFGLNLGF</sequence>
<dbReference type="Proteomes" id="UP000462449">
    <property type="component" value="Unassembled WGS sequence"/>
</dbReference>
<dbReference type="AlphaFoldDB" id="A0A7M4D1Y2"/>
<evidence type="ECO:0000259" key="9">
    <source>
        <dbReference type="Pfam" id="PF07715"/>
    </source>
</evidence>
<evidence type="ECO:0000313" key="11">
    <source>
        <dbReference type="EMBL" id="MVB05866.1"/>
    </source>
</evidence>
<evidence type="ECO:0000256" key="3">
    <source>
        <dbReference type="ARBA" id="ARBA00022452"/>
    </source>
</evidence>
<dbReference type="InterPro" id="IPR023997">
    <property type="entry name" value="TonB-dep_OMP_SusC/RagA_CS"/>
</dbReference>
<dbReference type="InterPro" id="IPR036942">
    <property type="entry name" value="Beta-barrel_TonB_sf"/>
</dbReference>
<dbReference type="NCBIfam" id="TIGR04056">
    <property type="entry name" value="OMP_RagA_SusC"/>
    <property type="match status" value="1"/>
</dbReference>
<comment type="similarity">
    <text evidence="7">Belongs to the TonB-dependent receptor family.</text>
</comment>
<evidence type="ECO:0000256" key="6">
    <source>
        <dbReference type="ARBA" id="ARBA00023237"/>
    </source>
</evidence>
<evidence type="ECO:0000256" key="7">
    <source>
        <dbReference type="PROSITE-ProRule" id="PRU01360"/>
    </source>
</evidence>
<keyword evidence="3 7" id="KW-1134">Transmembrane beta strand</keyword>
<dbReference type="GO" id="GO:0009279">
    <property type="term" value="C:cell outer membrane"/>
    <property type="evidence" value="ECO:0007669"/>
    <property type="project" value="UniProtKB-SubCell"/>
</dbReference>
<comment type="caution">
    <text evidence="10">The sequence shown here is derived from an EMBL/GenBank/DDBJ whole genome shotgun (WGS) entry which is preliminary data.</text>
</comment>
<dbReference type="PROSITE" id="PS52016">
    <property type="entry name" value="TONB_DEPENDENT_REC_3"/>
    <property type="match status" value="1"/>
</dbReference>
<evidence type="ECO:0000256" key="5">
    <source>
        <dbReference type="ARBA" id="ARBA00023136"/>
    </source>
</evidence>
<organism evidence="10 13">
    <name type="scientific">Labilibaculum euxinus</name>
    <dbReference type="NCBI Taxonomy" id="2686357"/>
    <lineage>
        <taxon>Bacteria</taxon>
        <taxon>Pseudomonadati</taxon>
        <taxon>Bacteroidota</taxon>
        <taxon>Bacteroidia</taxon>
        <taxon>Marinilabiliales</taxon>
        <taxon>Marinifilaceae</taxon>
        <taxon>Labilibaculum</taxon>
    </lineage>
</organism>
<dbReference type="InterPro" id="IPR037066">
    <property type="entry name" value="Plug_dom_sf"/>
</dbReference>
<dbReference type="Pfam" id="PF07715">
    <property type="entry name" value="Plug"/>
    <property type="match status" value="1"/>
</dbReference>
<evidence type="ECO:0000313" key="12">
    <source>
        <dbReference type="Proteomes" id="UP000285951"/>
    </source>
</evidence>
<comment type="subcellular location">
    <subcellularLocation>
        <location evidence="1 7">Cell outer membrane</location>
        <topology evidence="1 7">Multi-pass membrane protein</topology>
    </subcellularLocation>
</comment>
<dbReference type="EMBL" id="WOTW01000003">
    <property type="protein sequence ID" value="MUP36661.1"/>
    <property type="molecule type" value="Genomic_DNA"/>
</dbReference>
<feature type="chain" id="PRO_5029719640" evidence="8">
    <location>
        <begin position="34"/>
        <end position="1040"/>
    </location>
</feature>
<evidence type="ECO:0000313" key="10">
    <source>
        <dbReference type="EMBL" id="MUP36661.1"/>
    </source>
</evidence>
<keyword evidence="2 7" id="KW-0813">Transport</keyword>
<evidence type="ECO:0000256" key="2">
    <source>
        <dbReference type="ARBA" id="ARBA00022448"/>
    </source>
</evidence>
<keyword evidence="4 7" id="KW-0812">Transmembrane</keyword>
<accession>A0A7M4D1Y2</accession>
<dbReference type="InterPro" id="IPR023996">
    <property type="entry name" value="TonB-dep_OMP_SusC/RagA"/>
</dbReference>
<dbReference type="RefSeq" id="WP_156194572.1">
    <property type="nucleotide sequence ID" value="NZ_QTZN02000003.1"/>
</dbReference>
<dbReference type="Gene3D" id="2.170.130.10">
    <property type="entry name" value="TonB-dependent receptor, plug domain"/>
    <property type="match status" value="1"/>
</dbReference>
<reference evidence="10 13" key="2">
    <citation type="submission" date="2019-12" db="EMBL/GenBank/DDBJ databases">
        <title>Draft genome sequence of Labilibaculum sp. strain 44 isolated from deep waters of Black Sea.</title>
        <authorList>
            <person name="Yadav S."/>
            <person name="Villanueva L."/>
        </authorList>
    </citation>
    <scope>NUCLEOTIDE SEQUENCE [LARGE SCALE GENOMIC DNA]</scope>
    <source>
        <strain evidence="10 13">44</strain>
    </source>
</reference>
<name>A0A7M4D1Y2_9BACT</name>
<feature type="domain" description="TonB-dependent receptor plug" evidence="9">
    <location>
        <begin position="129"/>
        <end position="236"/>
    </location>
</feature>
<reference evidence="11 12" key="1">
    <citation type="submission" date="2019-11" db="EMBL/GenBank/DDBJ databases">
        <title>Draft genome sequence of Labilibaculum sp. strain SYP isolated from Black Sea.</title>
        <authorList>
            <person name="Yadav S."/>
            <person name="Villanueva L."/>
        </authorList>
    </citation>
    <scope>NUCLEOTIDE SEQUENCE [LARGE SCALE GENOMIC DNA]</scope>
    <source>
        <strain evidence="11 12">44</strain>
    </source>
</reference>
<dbReference type="Gene3D" id="2.40.170.20">
    <property type="entry name" value="TonB-dependent receptor, beta-barrel domain"/>
    <property type="match status" value="1"/>
</dbReference>
<keyword evidence="6 7" id="KW-0998">Cell outer membrane</keyword>
<dbReference type="SUPFAM" id="SSF56935">
    <property type="entry name" value="Porins"/>
    <property type="match status" value="1"/>
</dbReference>
<dbReference type="Gene3D" id="2.60.40.1120">
    <property type="entry name" value="Carboxypeptidase-like, regulatory domain"/>
    <property type="match status" value="1"/>
</dbReference>
<dbReference type="Pfam" id="PF13715">
    <property type="entry name" value="CarbopepD_reg_2"/>
    <property type="match status" value="1"/>
</dbReference>
<protein>
    <submittedName>
        <fullName evidence="10">SusC/RagA family TonB-linked outer membrane protein</fullName>
    </submittedName>
</protein>
<feature type="signal peptide" evidence="8">
    <location>
        <begin position="1"/>
        <end position="33"/>
    </location>
</feature>
<gene>
    <name evidence="11" type="ORF">DWB62_002390</name>
    <name evidence="10" type="ORF">GNY23_02390</name>
</gene>